<evidence type="ECO:0000313" key="2">
    <source>
        <dbReference type="EMBL" id="KAB8033129.1"/>
    </source>
</evidence>
<dbReference type="Proteomes" id="UP000442694">
    <property type="component" value="Unassembled WGS sequence"/>
</dbReference>
<name>A0A833N589_9BACT</name>
<accession>A0A833N589</accession>
<feature type="signal peptide" evidence="1">
    <location>
        <begin position="1"/>
        <end position="23"/>
    </location>
</feature>
<reference evidence="2 3" key="1">
    <citation type="submission" date="2019-10" db="EMBL/GenBank/DDBJ databases">
        <title>New genus of Silvanigrellaceae.</title>
        <authorList>
            <person name="Pitt A."/>
            <person name="Hahn M.W."/>
        </authorList>
    </citation>
    <scope>NUCLEOTIDE SEQUENCE [LARGE SCALE GENOMIC DNA]</scope>
    <source>
        <strain evidence="2 3">33A1-SZDP</strain>
    </source>
</reference>
<feature type="chain" id="PRO_5032972453" description="Lipoprotein" evidence="1">
    <location>
        <begin position="24"/>
        <end position="215"/>
    </location>
</feature>
<comment type="caution">
    <text evidence="2">The sequence shown here is derived from an EMBL/GenBank/DDBJ whole genome shotgun (WGS) entry which is preliminary data.</text>
</comment>
<dbReference type="AlphaFoldDB" id="A0A833N589"/>
<dbReference type="RefSeq" id="WP_152211217.1">
    <property type="nucleotide sequence ID" value="NZ_WFLN01000004.1"/>
</dbReference>
<organism evidence="2 3">
    <name type="scientific">Fluviispira multicolorata</name>
    <dbReference type="NCBI Taxonomy" id="2654512"/>
    <lineage>
        <taxon>Bacteria</taxon>
        <taxon>Pseudomonadati</taxon>
        <taxon>Bdellovibrionota</taxon>
        <taxon>Oligoflexia</taxon>
        <taxon>Silvanigrellales</taxon>
        <taxon>Silvanigrellaceae</taxon>
        <taxon>Fluviispira</taxon>
    </lineage>
</organism>
<proteinExistence type="predicted"/>
<protein>
    <recommendedName>
        <fullName evidence="4">Lipoprotein</fullName>
    </recommendedName>
</protein>
<keyword evidence="1" id="KW-0732">Signal</keyword>
<gene>
    <name evidence="2" type="ORF">GCL57_00095</name>
</gene>
<sequence>MKTCRLVKSSLLISICSILSLSACTSTTDDSEKTKITLNESISIKKSKVIVMPVISTSNKSFNSSILDANYIAVWASDVGKENIIPIPFIALDKIPYAMDAILAIYKTMTDDTHSKNVDKIKGTIAEKFLKDFGEKYGDYSIAFTFLSGDENSYNSTGTITTSMGLLNINSLAWKWNTHKEYKKGLFPVPFNVAVQQTTKVSINDVKKANQEKLY</sequence>
<keyword evidence="3" id="KW-1185">Reference proteome</keyword>
<evidence type="ECO:0008006" key="4">
    <source>
        <dbReference type="Google" id="ProtNLM"/>
    </source>
</evidence>
<dbReference type="EMBL" id="WFLN01000004">
    <property type="protein sequence ID" value="KAB8033129.1"/>
    <property type="molecule type" value="Genomic_DNA"/>
</dbReference>
<evidence type="ECO:0000256" key="1">
    <source>
        <dbReference type="SAM" id="SignalP"/>
    </source>
</evidence>
<dbReference type="PROSITE" id="PS51257">
    <property type="entry name" value="PROKAR_LIPOPROTEIN"/>
    <property type="match status" value="1"/>
</dbReference>
<evidence type="ECO:0000313" key="3">
    <source>
        <dbReference type="Proteomes" id="UP000442694"/>
    </source>
</evidence>